<comment type="similarity">
    <text evidence="1 4">Belongs to the HypD family.</text>
</comment>
<dbReference type="PANTHER" id="PTHR30149">
    <property type="entry name" value="HYDROGENASE PROTEIN ASSEMBLY PROTEIN HYPD"/>
    <property type="match status" value="1"/>
</dbReference>
<proteinExistence type="inferred from homology"/>
<dbReference type="GO" id="GO:0070025">
    <property type="term" value="F:carbon monoxide binding"/>
    <property type="evidence" value="ECO:0007669"/>
    <property type="project" value="TreeGrafter"/>
</dbReference>
<keyword evidence="6" id="KW-1185">Reference proteome</keyword>
<dbReference type="Proteomes" id="UP000094769">
    <property type="component" value="Unassembled WGS sequence"/>
</dbReference>
<dbReference type="GO" id="GO:0051604">
    <property type="term" value="P:protein maturation"/>
    <property type="evidence" value="ECO:0007669"/>
    <property type="project" value="TreeGrafter"/>
</dbReference>
<keyword evidence="3" id="KW-0408">Iron</keyword>
<dbReference type="Pfam" id="PF01924">
    <property type="entry name" value="HypD"/>
    <property type="match status" value="1"/>
</dbReference>
<organism evidence="5 6">
    <name type="scientific">Candidatus Thiodiazotropha endolucinida</name>
    <dbReference type="NCBI Taxonomy" id="1655433"/>
    <lineage>
        <taxon>Bacteria</taxon>
        <taxon>Pseudomonadati</taxon>
        <taxon>Pseudomonadota</taxon>
        <taxon>Gammaproteobacteria</taxon>
        <taxon>Chromatiales</taxon>
        <taxon>Sedimenticolaceae</taxon>
        <taxon>Candidatus Thiodiazotropha</taxon>
    </lineage>
</organism>
<gene>
    <name evidence="5" type="primary">hypD_2</name>
    <name evidence="5" type="ORF">CODIS_32040</name>
</gene>
<dbReference type="InterPro" id="IPR042244">
    <property type="entry name" value="HypD_2_sf"/>
</dbReference>
<keyword evidence="2" id="KW-0479">Metal-binding</keyword>
<evidence type="ECO:0000313" key="5">
    <source>
        <dbReference type="EMBL" id="ODJ86564.1"/>
    </source>
</evidence>
<accession>A0A7Z0VJ97</accession>
<dbReference type="GO" id="GO:0051539">
    <property type="term" value="F:4 iron, 4 sulfur cluster binding"/>
    <property type="evidence" value="ECO:0007669"/>
    <property type="project" value="TreeGrafter"/>
</dbReference>
<dbReference type="EMBL" id="MARB01000020">
    <property type="protein sequence ID" value="ODJ86564.1"/>
    <property type="molecule type" value="Genomic_DNA"/>
</dbReference>
<dbReference type="InterPro" id="IPR042243">
    <property type="entry name" value="HypD_1"/>
</dbReference>
<evidence type="ECO:0000256" key="2">
    <source>
        <dbReference type="ARBA" id="ARBA00022723"/>
    </source>
</evidence>
<reference evidence="5 6" key="1">
    <citation type="submission" date="2016-06" db="EMBL/GenBank/DDBJ databases">
        <title>Genome sequence of endosymbiont of Candidatus Endolucinida thiodiazotropha.</title>
        <authorList>
            <person name="Poehlein A."/>
            <person name="Koenig S."/>
            <person name="Heiden S.E."/>
            <person name="Thuermer A."/>
            <person name="Voget S."/>
            <person name="Daniel R."/>
            <person name="Markert S."/>
            <person name="Gros O."/>
            <person name="Schweder T."/>
        </authorList>
    </citation>
    <scope>NUCLEOTIDE SEQUENCE [LARGE SCALE GENOMIC DNA]</scope>
    <source>
        <strain evidence="5 6">COS</strain>
    </source>
</reference>
<comment type="caution">
    <text evidence="5">The sequence shown here is derived from an EMBL/GenBank/DDBJ whole genome shotgun (WGS) entry which is preliminary data.</text>
</comment>
<dbReference type="GO" id="GO:0005506">
    <property type="term" value="F:iron ion binding"/>
    <property type="evidence" value="ECO:0007669"/>
    <property type="project" value="TreeGrafter"/>
</dbReference>
<dbReference type="AlphaFoldDB" id="A0A7Z0VJ97"/>
<evidence type="ECO:0000256" key="4">
    <source>
        <dbReference type="PIRNR" id="PIRNR005622"/>
    </source>
</evidence>
<dbReference type="InterPro" id="IPR002780">
    <property type="entry name" value="Hyd_form_HypD"/>
</dbReference>
<dbReference type="Gene3D" id="3.40.50.11750">
    <property type="entry name" value="HypD, alpha/beta domain 1"/>
    <property type="match status" value="2"/>
</dbReference>
<name>A0A7Z0VJ97_9GAMM</name>
<dbReference type="RefSeq" id="WP_069126866.1">
    <property type="nucleotide sequence ID" value="NZ_MARB01000020.1"/>
</dbReference>
<protein>
    <recommendedName>
        <fullName evidence="4">Hydrogenase maturation factor</fullName>
    </recommendedName>
</protein>
<sequence length="370" mass="40161">MSIDAKSWLQQINALPLREPVKIMNVCGGHERAITQAGLRGALPSQIELIPGPGCPVCVCPEEDVYQAMQLALQEPITLVAFGDMLRVPVNVSKGEPRSLDQAHAAGADIRPIASPIEVLQIAQASPEREVVFFAAGFETTTAPVAALLVEGIPDNLTILLSGRLTWPAVSMLLSDEKPGFNALVAPGHVATVMGPEEWSFVVQQHHIPAAVAGFTPESLLAATYSVIRQYLDDRIFLDNCYPELVNPGGNPSAKAHLKKAMVVVDANWRGIGIIPNSGFDLNDEYSNWDARKRFPDYDSADRKRSGEMPPGCDCAAVVLGRKYPNQCRLYGKTCTPRTPIGPCMVSDEGACRIWWSGGIRQHRQSQITS</sequence>
<dbReference type="PANTHER" id="PTHR30149:SF0">
    <property type="entry name" value="HYDROGENASE MATURATION FACTOR HYPD"/>
    <property type="match status" value="1"/>
</dbReference>
<dbReference type="OrthoDB" id="9770424at2"/>
<dbReference type="PIRSF" id="PIRSF005622">
    <property type="entry name" value="Hydrgn_mat_hypD"/>
    <property type="match status" value="1"/>
</dbReference>
<evidence type="ECO:0000313" key="6">
    <source>
        <dbReference type="Proteomes" id="UP000094769"/>
    </source>
</evidence>
<evidence type="ECO:0000256" key="3">
    <source>
        <dbReference type="ARBA" id="ARBA00023004"/>
    </source>
</evidence>
<dbReference type="NCBIfam" id="TIGR00075">
    <property type="entry name" value="hypD"/>
    <property type="match status" value="1"/>
</dbReference>
<evidence type="ECO:0000256" key="1">
    <source>
        <dbReference type="ARBA" id="ARBA00007888"/>
    </source>
</evidence>
<dbReference type="Gene3D" id="6.10.20.100">
    <property type="match status" value="1"/>
</dbReference>